<dbReference type="HOGENOM" id="CLU_939315_0_0_7"/>
<protein>
    <submittedName>
        <fullName evidence="1">Uncharacterized protein</fullName>
    </submittedName>
</protein>
<reference evidence="2" key="1">
    <citation type="journal article" date="2013" name="ISME J.">
        <title>A small predatory core genome in the divergent marine Bacteriovorax marinus SJ and the terrestrial Bdellovibrio bacteriovorus.</title>
        <authorList>
            <person name="Crossman L.C."/>
            <person name="Chen H."/>
            <person name="Cerdeno-Tarraga A.M."/>
            <person name="Brooks K."/>
            <person name="Quail M.A."/>
            <person name="Pineiro S.A."/>
            <person name="Hobley L."/>
            <person name="Sockett R.E."/>
            <person name="Bentley S.D."/>
            <person name="Parkhill J."/>
            <person name="Williams H.N."/>
            <person name="Stine O.C."/>
        </authorList>
    </citation>
    <scope>NUCLEOTIDE SEQUENCE [LARGE SCALE GENOMIC DNA]</scope>
    <source>
        <strain evidence="2">ATCC BAA-682 / DSM 15412 / SJ</strain>
    </source>
</reference>
<organism evidence="1 2">
    <name type="scientific">Halobacteriovorax marinus (strain ATCC BAA-682 / DSM 15412 / SJ)</name>
    <name type="common">Bacteriovorax marinus</name>
    <dbReference type="NCBI Taxonomy" id="862908"/>
    <lineage>
        <taxon>Bacteria</taxon>
        <taxon>Pseudomonadati</taxon>
        <taxon>Bdellovibrionota</taxon>
        <taxon>Bacteriovoracia</taxon>
        <taxon>Bacteriovoracales</taxon>
        <taxon>Halobacteriovoraceae</taxon>
        <taxon>Halobacteriovorax</taxon>
    </lineage>
</organism>
<evidence type="ECO:0000313" key="2">
    <source>
        <dbReference type="Proteomes" id="UP000008963"/>
    </source>
</evidence>
<evidence type="ECO:0000313" key="1">
    <source>
        <dbReference type="EMBL" id="CBW27743.1"/>
    </source>
</evidence>
<dbReference type="PATRIC" id="fig|862908.3.peg.2849"/>
<proteinExistence type="predicted"/>
<dbReference type="STRING" id="862908.BMS_2979"/>
<dbReference type="EMBL" id="FQ312005">
    <property type="protein sequence ID" value="CBW27743.1"/>
    <property type="molecule type" value="Genomic_DNA"/>
</dbReference>
<sequence>MTISLVGILSQKQVLTCEKVYSKSEGYMETPNYTYFQYFKGMNLPVYIRLQTSHFNSEVVELLKSLKFDELSSTESETAMENFSQEKFGKLLTIKEASPGVMRQIGLYSESDKFGSESIHPKETYNIYRYRGVGLMIYGHSFKEWEMGCTDDFATSRFELASKIILMRFLSWSLAPLGIIGFWGVPVEEGIVVQKPIEASGEVVFIDVFKRWLYTQDGQKKMKSSFKVLKLDSSLKDRSIKMGPEQFLSFLSAHCSYFSYGSMTVPTRQMIQSLCRTYEGLIYPTESFQPRTNLNL</sequence>
<name>E1WYV2_HALMS</name>
<dbReference type="Proteomes" id="UP000008963">
    <property type="component" value="Chromosome"/>
</dbReference>
<dbReference type="AlphaFoldDB" id="E1WYV2"/>
<dbReference type="KEGG" id="bmx:BMS_2979"/>
<gene>
    <name evidence="1" type="ordered locus">BMS_2979</name>
</gene>
<accession>E1WYV2</accession>
<keyword evidence="2" id="KW-1185">Reference proteome</keyword>